<dbReference type="Gene3D" id="2.40.420.20">
    <property type="match status" value="1"/>
</dbReference>
<dbReference type="RefSeq" id="WP_223910038.1">
    <property type="nucleotide sequence ID" value="NZ_AP024238.1"/>
</dbReference>
<accession>A0ABM7MJN3</accession>
<dbReference type="InterPro" id="IPR006143">
    <property type="entry name" value="RND_pump_MFP"/>
</dbReference>
<dbReference type="Proteomes" id="UP000824366">
    <property type="component" value="Chromosome"/>
</dbReference>
<dbReference type="InterPro" id="IPR058792">
    <property type="entry name" value="Beta-barrel_RND_2"/>
</dbReference>
<dbReference type="SUPFAM" id="SSF111369">
    <property type="entry name" value="HlyD-like secretion proteins"/>
    <property type="match status" value="1"/>
</dbReference>
<dbReference type="Gene3D" id="2.40.30.170">
    <property type="match status" value="1"/>
</dbReference>
<feature type="domain" description="CusB-like beta-barrel" evidence="4">
    <location>
        <begin position="269"/>
        <end position="344"/>
    </location>
</feature>
<evidence type="ECO:0000259" key="4">
    <source>
        <dbReference type="Pfam" id="PF25954"/>
    </source>
</evidence>
<evidence type="ECO:0000313" key="7">
    <source>
        <dbReference type="Proteomes" id="UP000824366"/>
    </source>
</evidence>
<protein>
    <recommendedName>
        <fullName evidence="8">Cation efflux system protein CusB</fullName>
    </recommendedName>
</protein>
<keyword evidence="7" id="KW-1185">Reference proteome</keyword>
<dbReference type="PANTHER" id="PTHR30097:SF15">
    <property type="entry name" value="CATION EFFLUX SYSTEM PROTEIN CUSB"/>
    <property type="match status" value="1"/>
</dbReference>
<evidence type="ECO:0000259" key="3">
    <source>
        <dbReference type="Pfam" id="PF25919"/>
    </source>
</evidence>
<keyword evidence="2" id="KW-0813">Transport</keyword>
<organism evidence="6 7">
    <name type="scientific">Rhodoferax lithotrophicus</name>
    <dbReference type="NCBI Taxonomy" id="2798804"/>
    <lineage>
        <taxon>Bacteria</taxon>
        <taxon>Pseudomonadati</taxon>
        <taxon>Pseudomonadota</taxon>
        <taxon>Betaproteobacteria</taxon>
        <taxon>Burkholderiales</taxon>
        <taxon>Comamonadaceae</taxon>
        <taxon>Rhodoferax</taxon>
    </lineage>
</organism>
<evidence type="ECO:0000313" key="6">
    <source>
        <dbReference type="EMBL" id="BCO26494.1"/>
    </source>
</evidence>
<dbReference type="Pfam" id="PF25975">
    <property type="entry name" value="CzcB_C"/>
    <property type="match status" value="1"/>
</dbReference>
<feature type="domain" description="CzcB-like C-terminal circularly permuted SH3-like" evidence="5">
    <location>
        <begin position="352"/>
        <end position="412"/>
    </location>
</feature>
<dbReference type="Gene3D" id="2.40.50.320">
    <property type="entry name" value="Copper binding periplasmic protein CusF"/>
    <property type="match status" value="1"/>
</dbReference>
<dbReference type="PANTHER" id="PTHR30097">
    <property type="entry name" value="CATION EFFLUX SYSTEM PROTEIN CUSB"/>
    <property type="match status" value="1"/>
</dbReference>
<dbReference type="EMBL" id="AP024238">
    <property type="protein sequence ID" value="BCO26494.1"/>
    <property type="molecule type" value="Genomic_DNA"/>
</dbReference>
<evidence type="ECO:0008006" key="8">
    <source>
        <dbReference type="Google" id="ProtNLM"/>
    </source>
</evidence>
<comment type="similarity">
    <text evidence="1">Belongs to the membrane fusion protein (MFP) (TC 8.A.1) family.</text>
</comment>
<evidence type="ECO:0000256" key="2">
    <source>
        <dbReference type="ARBA" id="ARBA00022448"/>
    </source>
</evidence>
<name>A0ABM7MJN3_9BURK</name>
<dbReference type="InterPro" id="IPR042230">
    <property type="entry name" value="CusF_sf"/>
</dbReference>
<dbReference type="InterPro" id="IPR051909">
    <property type="entry name" value="MFP_Cation_Efflux"/>
</dbReference>
<reference evidence="6 7" key="1">
    <citation type="journal article" date="2021" name="Microbiol. Spectr.">
        <title>A Single Bacterium Capable of Oxidation and Reduction of Iron at Circumneutral pH.</title>
        <authorList>
            <person name="Kato S."/>
            <person name="Ohkuma M."/>
        </authorList>
    </citation>
    <scope>NUCLEOTIDE SEQUENCE [LARGE SCALE GENOMIC DNA]</scope>
    <source>
        <strain evidence="6 7">MIZ03</strain>
    </source>
</reference>
<dbReference type="Pfam" id="PF11604">
    <property type="entry name" value="CusF_Ec"/>
    <property type="match status" value="1"/>
</dbReference>
<gene>
    <name evidence="6" type="ORF">MIZ03_1377</name>
</gene>
<dbReference type="InterPro" id="IPR058649">
    <property type="entry name" value="CzcB_C"/>
</dbReference>
<dbReference type="Pfam" id="PF25954">
    <property type="entry name" value="Beta-barrel_RND_2"/>
    <property type="match status" value="1"/>
</dbReference>
<dbReference type="NCBIfam" id="TIGR01730">
    <property type="entry name" value="RND_mfp"/>
    <property type="match status" value="1"/>
</dbReference>
<evidence type="ECO:0000259" key="5">
    <source>
        <dbReference type="Pfam" id="PF25975"/>
    </source>
</evidence>
<dbReference type="InterPro" id="IPR021647">
    <property type="entry name" value="CusF_Ec"/>
</dbReference>
<proteinExistence type="inferred from homology"/>
<dbReference type="InterPro" id="IPR058790">
    <property type="entry name" value="BSH_CusB"/>
</dbReference>
<dbReference type="Pfam" id="PF25919">
    <property type="entry name" value="BSH_CusB"/>
    <property type="match status" value="1"/>
</dbReference>
<evidence type="ECO:0000256" key="1">
    <source>
        <dbReference type="ARBA" id="ARBA00009477"/>
    </source>
</evidence>
<feature type="domain" description="CusB-like barrel-sandwich hybrid" evidence="3">
    <location>
        <begin position="136"/>
        <end position="265"/>
    </location>
</feature>
<sequence>MKTGTGWTLGAVLVALAGTGGYVVGTRGHADVSRVDSAAPNTGDLAAQPAKKLLYYRNPMGLPDTSPTPKKDPMGMDYIAVYEGAAEEEAAAPGQVVISTQKVQKLGVRVEAAQRRTLDKTVRAAGRIEPDERRLTTIAPKFEGYVERLFVNVTGQAIGKGQPLFEAYSPELVSAQREYAIAAQGVTALKDAGSQAQAGMQQLAQSSLQRLKNWDISDEQIKALSSTGTVQRTLTFRSPASGIVMEKKAVQGMRFMPGDMLYQVADLSRVWVIADVFEQDLALVKNGAKARVTINAYPDKALTGTVTYVYPTLKAETRTVPVRVELDNPGLLIKPGMFAQVELQVAAKAQGVTVPVSAVIDSGTRQIVLVQLKEGRYEPREVKLGARSDSYVEVLRGVTEGEQVVVSANFLIDAESNLKAAIGGFASAPAASASAAPVAASDTVTATSAGHHAEGTVEEINSTSGTLSLAHGPIPSLKWPAMTMEFKVANAALLQGLKPGAKVAVEFVERQPGEWVITSVKK</sequence>